<dbReference type="AlphaFoldDB" id="A0A8J2H934"/>
<reference evidence="1" key="1">
    <citation type="submission" date="2021-04" db="EMBL/GenBank/DDBJ databases">
        <authorList>
            <person name="Chebbi M.A.C M."/>
        </authorList>
    </citation>
    <scope>NUCLEOTIDE SEQUENCE</scope>
</reference>
<keyword evidence="2" id="KW-1185">Reference proteome</keyword>
<evidence type="ECO:0000313" key="1">
    <source>
        <dbReference type="EMBL" id="CAG5084449.1"/>
    </source>
</evidence>
<sequence>PQKLVAKLYSHLSLDTFVKPKSYVIERTFVITKSKSGSREKYIGICSQSIPLRKSLKKFFGQSNNFEIITTFMSKLM</sequence>
<proteinExistence type="predicted"/>
<evidence type="ECO:0000313" key="2">
    <source>
        <dbReference type="Proteomes" id="UP000786811"/>
    </source>
</evidence>
<feature type="non-terminal residue" evidence="1">
    <location>
        <position position="77"/>
    </location>
</feature>
<organism evidence="1 2">
    <name type="scientific">Cotesia congregata</name>
    <name type="common">Parasitoid wasp</name>
    <name type="synonym">Apanteles congregatus</name>
    <dbReference type="NCBI Taxonomy" id="51543"/>
    <lineage>
        <taxon>Eukaryota</taxon>
        <taxon>Metazoa</taxon>
        <taxon>Ecdysozoa</taxon>
        <taxon>Arthropoda</taxon>
        <taxon>Hexapoda</taxon>
        <taxon>Insecta</taxon>
        <taxon>Pterygota</taxon>
        <taxon>Neoptera</taxon>
        <taxon>Endopterygota</taxon>
        <taxon>Hymenoptera</taxon>
        <taxon>Apocrita</taxon>
        <taxon>Ichneumonoidea</taxon>
        <taxon>Braconidae</taxon>
        <taxon>Microgastrinae</taxon>
        <taxon>Cotesia</taxon>
    </lineage>
</organism>
<dbReference type="Proteomes" id="UP000786811">
    <property type="component" value="Unassembled WGS sequence"/>
</dbReference>
<dbReference type="EMBL" id="CAJNRD030001118">
    <property type="protein sequence ID" value="CAG5084449.1"/>
    <property type="molecule type" value="Genomic_DNA"/>
</dbReference>
<gene>
    <name evidence="1" type="ORF">HICCMSTLAB_LOCUS4107</name>
</gene>
<accession>A0A8J2H934</accession>
<protein>
    <submittedName>
        <fullName evidence="1">Uncharacterized protein</fullName>
    </submittedName>
</protein>
<comment type="caution">
    <text evidence="1">The sequence shown here is derived from an EMBL/GenBank/DDBJ whole genome shotgun (WGS) entry which is preliminary data.</text>
</comment>
<feature type="non-terminal residue" evidence="1">
    <location>
        <position position="1"/>
    </location>
</feature>
<name>A0A8J2H934_COTCN</name>